<keyword evidence="2" id="KW-0677">Repeat</keyword>
<evidence type="ECO:0000313" key="3">
    <source>
        <dbReference type="EMBL" id="CBJ33668.1"/>
    </source>
</evidence>
<keyword evidence="1" id="KW-0732">Signal</keyword>
<organism evidence="3 4">
    <name type="scientific">Ectocarpus siliculosus</name>
    <name type="common">Brown alga</name>
    <name type="synonym">Conferva siliculosa</name>
    <dbReference type="NCBI Taxonomy" id="2880"/>
    <lineage>
        <taxon>Eukaryota</taxon>
        <taxon>Sar</taxon>
        <taxon>Stramenopiles</taxon>
        <taxon>Ochrophyta</taxon>
        <taxon>PX clade</taxon>
        <taxon>Phaeophyceae</taxon>
        <taxon>Ectocarpales</taxon>
        <taxon>Ectocarpaceae</taxon>
        <taxon>Ectocarpus</taxon>
    </lineage>
</organism>
<gene>
    <name evidence="3" type="ORF">Esi_0548_0001</name>
</gene>
<accession>D7G450</accession>
<dbReference type="eggNOG" id="KOG0619">
    <property type="taxonomic scope" value="Eukaryota"/>
</dbReference>
<dbReference type="EMBL" id="FN649760">
    <property type="protein sequence ID" value="CBJ33668.1"/>
    <property type="molecule type" value="Genomic_DNA"/>
</dbReference>
<dbReference type="PANTHER" id="PTHR47988">
    <property type="entry name" value="SOMATIC EMBRYOGENESIS RECEPTOR KINASE 1"/>
    <property type="match status" value="1"/>
</dbReference>
<proteinExistence type="predicted"/>
<evidence type="ECO:0000256" key="1">
    <source>
        <dbReference type="ARBA" id="ARBA00022729"/>
    </source>
</evidence>
<dbReference type="InParanoid" id="D7G450"/>
<dbReference type="Gene3D" id="3.80.10.10">
    <property type="entry name" value="Ribonuclease Inhibitor"/>
    <property type="match status" value="1"/>
</dbReference>
<dbReference type="Proteomes" id="UP000002630">
    <property type="component" value="Unassembled WGS sequence"/>
</dbReference>
<dbReference type="AlphaFoldDB" id="D7G450"/>
<dbReference type="InterPro" id="IPR032675">
    <property type="entry name" value="LRR_dom_sf"/>
</dbReference>
<evidence type="ECO:0000256" key="2">
    <source>
        <dbReference type="ARBA" id="ARBA00022737"/>
    </source>
</evidence>
<evidence type="ECO:0000313" key="4">
    <source>
        <dbReference type="Proteomes" id="UP000002630"/>
    </source>
</evidence>
<keyword evidence="4" id="KW-1185">Reference proteome</keyword>
<dbReference type="Pfam" id="PF00560">
    <property type="entry name" value="LRR_1"/>
    <property type="match status" value="2"/>
</dbReference>
<dbReference type="OrthoDB" id="694479at2759"/>
<reference evidence="3 4" key="1">
    <citation type="journal article" date="2010" name="Nature">
        <title>The Ectocarpus genome and the independent evolution of multicellularity in brown algae.</title>
        <authorList>
            <person name="Cock J.M."/>
            <person name="Sterck L."/>
            <person name="Rouze P."/>
            <person name="Scornet D."/>
            <person name="Allen A.E."/>
            <person name="Amoutzias G."/>
            <person name="Anthouard V."/>
            <person name="Artiguenave F."/>
            <person name="Aury J.M."/>
            <person name="Badger J.H."/>
            <person name="Beszteri B."/>
            <person name="Billiau K."/>
            <person name="Bonnet E."/>
            <person name="Bothwell J.H."/>
            <person name="Bowler C."/>
            <person name="Boyen C."/>
            <person name="Brownlee C."/>
            <person name="Carrano C.J."/>
            <person name="Charrier B."/>
            <person name="Cho G.Y."/>
            <person name="Coelho S.M."/>
            <person name="Collen J."/>
            <person name="Corre E."/>
            <person name="Da Silva C."/>
            <person name="Delage L."/>
            <person name="Delaroque N."/>
            <person name="Dittami S.M."/>
            <person name="Doulbeau S."/>
            <person name="Elias M."/>
            <person name="Farnham G."/>
            <person name="Gachon C.M."/>
            <person name="Gschloessl B."/>
            <person name="Heesch S."/>
            <person name="Jabbari K."/>
            <person name="Jubin C."/>
            <person name="Kawai H."/>
            <person name="Kimura K."/>
            <person name="Kloareg B."/>
            <person name="Kupper F.C."/>
            <person name="Lang D."/>
            <person name="Le Bail A."/>
            <person name="Leblanc C."/>
            <person name="Lerouge P."/>
            <person name="Lohr M."/>
            <person name="Lopez P.J."/>
            <person name="Martens C."/>
            <person name="Maumus F."/>
            <person name="Michel G."/>
            <person name="Miranda-Saavedra D."/>
            <person name="Morales J."/>
            <person name="Moreau H."/>
            <person name="Motomura T."/>
            <person name="Nagasato C."/>
            <person name="Napoli C.A."/>
            <person name="Nelson D.R."/>
            <person name="Nyvall-Collen P."/>
            <person name="Peters A.F."/>
            <person name="Pommier C."/>
            <person name="Potin P."/>
            <person name="Poulain J."/>
            <person name="Quesneville H."/>
            <person name="Read B."/>
            <person name="Rensing S.A."/>
            <person name="Ritter A."/>
            <person name="Rousvoal S."/>
            <person name="Samanta M."/>
            <person name="Samson G."/>
            <person name="Schroeder D.C."/>
            <person name="Segurens B."/>
            <person name="Strittmatter M."/>
            <person name="Tonon T."/>
            <person name="Tregear J.W."/>
            <person name="Valentin K."/>
            <person name="von Dassow P."/>
            <person name="Yamagishi T."/>
            <person name="Van de Peer Y."/>
            <person name="Wincker P."/>
        </authorList>
    </citation>
    <scope>NUCLEOTIDE SEQUENCE [LARGE SCALE GENOMIC DNA]</scope>
    <source>
        <strain evidence="4">Ec32 / CCAP1310/4</strain>
    </source>
</reference>
<dbReference type="FunFam" id="3.80.10.10:FF:000383">
    <property type="entry name" value="Leucine-rich repeat receptor protein kinase EMS1"/>
    <property type="match status" value="1"/>
</dbReference>
<dbReference type="InterPro" id="IPR001611">
    <property type="entry name" value="Leu-rich_rpt"/>
</dbReference>
<sequence>MQAQHGLATLGSDLRSGLGTIGMAVMSEATGIRTDVREVKRDLASVRESVEDCRAENMEFFASFTAGLEAAQQGIEIMRSAPLEEARMSLKNFEGSKGNVRFLETAHSKALTALVQGHTLDVKLSAAVIAVSAGYIHMSKVDCPSEAKDFTVNATLANVISHFAPTWSDPSRASKADGKKTVSFLLNIVSCVRALPPESVPVLSNLDKRLLPAFGALCSAEPELRRMYHTVAGVAVRAMLEQQTMKGLFQLAEEVDVDVDACTSKESVIQALLASGKCLLPSGATSGQAVIKSNPPVPTRVSPVKAMPAPVRDARTDRTVLMELFNTTKGPSWTTSTAWGTSSSLGEWYGVTVNAEGRVTKLDLEKNNLTGPIPPSLGGLTALLLLRLDGNELSGAIPPELGRLTALTRLDLDGNNLSGPIPSALGGLTALRELYLNTNKLEVGSR</sequence>
<name>D7G450_ECTSI</name>
<dbReference type="SUPFAM" id="SSF52058">
    <property type="entry name" value="L domain-like"/>
    <property type="match status" value="1"/>
</dbReference>
<protein>
    <submittedName>
        <fullName evidence="3">Hypothetical leucine rich repeat protein</fullName>
    </submittedName>
</protein>
<dbReference type="STRING" id="2880.D7G450"/>